<dbReference type="InterPro" id="IPR052338">
    <property type="entry name" value="Transposase_5"/>
</dbReference>
<dbReference type="Pfam" id="PF13358">
    <property type="entry name" value="DDE_3"/>
    <property type="match status" value="1"/>
</dbReference>
<protein>
    <submittedName>
        <fullName evidence="2">Transposable element Tcb2 transposase</fullName>
    </submittedName>
</protein>
<reference evidence="2 3" key="1">
    <citation type="submission" date="2019-05" db="EMBL/GenBank/DDBJ databases">
        <title>Another draft genome of Portunus trituberculatus and its Hox gene families provides insights of decapod evolution.</title>
        <authorList>
            <person name="Jeong J.-H."/>
            <person name="Song I."/>
            <person name="Kim S."/>
            <person name="Choi T."/>
            <person name="Kim D."/>
            <person name="Ryu S."/>
            <person name="Kim W."/>
        </authorList>
    </citation>
    <scope>NUCLEOTIDE SEQUENCE [LARGE SCALE GENOMIC DNA]</scope>
    <source>
        <tissue evidence="2">Muscle</tissue>
    </source>
</reference>
<evidence type="ECO:0000313" key="2">
    <source>
        <dbReference type="EMBL" id="MPC87604.1"/>
    </source>
</evidence>
<comment type="caution">
    <text evidence="2">The sequence shown here is derived from an EMBL/GenBank/DDBJ whole genome shotgun (WGS) entry which is preliminary data.</text>
</comment>
<name>A0A5B7J515_PORTR</name>
<dbReference type="AlphaFoldDB" id="A0A5B7J515"/>
<proteinExistence type="predicted"/>
<accession>A0A5B7J515</accession>
<keyword evidence="3" id="KW-1185">Reference proteome</keyword>
<evidence type="ECO:0000259" key="1">
    <source>
        <dbReference type="Pfam" id="PF13358"/>
    </source>
</evidence>
<dbReference type="InterPro" id="IPR036397">
    <property type="entry name" value="RNaseH_sf"/>
</dbReference>
<dbReference type="InterPro" id="IPR038717">
    <property type="entry name" value="Tc1-like_DDE_dom"/>
</dbReference>
<dbReference type="Proteomes" id="UP000324222">
    <property type="component" value="Unassembled WGS sequence"/>
</dbReference>
<dbReference type="PANTHER" id="PTHR23022:SF135">
    <property type="entry name" value="SI:DKEY-77F5.3"/>
    <property type="match status" value="1"/>
</dbReference>
<dbReference type="Gene3D" id="3.30.420.10">
    <property type="entry name" value="Ribonuclease H-like superfamily/Ribonuclease H"/>
    <property type="match status" value="1"/>
</dbReference>
<dbReference type="EMBL" id="VSRR010075003">
    <property type="protein sequence ID" value="MPC87604.1"/>
    <property type="molecule type" value="Genomic_DNA"/>
</dbReference>
<gene>
    <name evidence="2" type="primary">TCB2_0</name>
    <name evidence="2" type="ORF">E2C01_082470</name>
</gene>
<dbReference type="PANTHER" id="PTHR23022">
    <property type="entry name" value="TRANSPOSABLE ELEMENT-RELATED"/>
    <property type="match status" value="1"/>
</dbReference>
<dbReference type="OrthoDB" id="6379886at2759"/>
<organism evidence="2 3">
    <name type="scientific">Portunus trituberculatus</name>
    <name type="common">Swimming crab</name>
    <name type="synonym">Neptunus trituberculatus</name>
    <dbReference type="NCBI Taxonomy" id="210409"/>
    <lineage>
        <taxon>Eukaryota</taxon>
        <taxon>Metazoa</taxon>
        <taxon>Ecdysozoa</taxon>
        <taxon>Arthropoda</taxon>
        <taxon>Crustacea</taxon>
        <taxon>Multicrustacea</taxon>
        <taxon>Malacostraca</taxon>
        <taxon>Eumalacostraca</taxon>
        <taxon>Eucarida</taxon>
        <taxon>Decapoda</taxon>
        <taxon>Pleocyemata</taxon>
        <taxon>Brachyura</taxon>
        <taxon>Eubrachyura</taxon>
        <taxon>Portunoidea</taxon>
        <taxon>Portunidae</taxon>
        <taxon>Portuninae</taxon>
        <taxon>Portunus</taxon>
    </lineage>
</organism>
<evidence type="ECO:0000313" key="3">
    <source>
        <dbReference type="Proteomes" id="UP000324222"/>
    </source>
</evidence>
<feature type="domain" description="Tc1-like transposase DDE" evidence="1">
    <location>
        <begin position="85"/>
        <end position="225"/>
    </location>
</feature>
<dbReference type="GO" id="GO:0003676">
    <property type="term" value="F:nucleic acid binding"/>
    <property type="evidence" value="ECO:0007669"/>
    <property type="project" value="InterPro"/>
</dbReference>
<sequence length="266" mass="30391">MFVCKWVAIFKKEGGCDTPGYKPRKKYPKKTSYRATNVIKRQLEHNPRVTARKIKESNPGLFEERCHRVKVCKKYLQWDADKCLDVLWTDESTFTLTGNRGGNMYQRAGSNPLDVRQTVKYPDSLMVWGSFRGRGLGSLVVLPKNVKVNQYVYYELLNDHLEDSFNSSGANIFQHDHGPAHTARSVTQWLKDCHIPYIADWSGNSPVINAIENLWNHIKRDLQGKDTSSVPKLEAAICQSWASITPTQLAKYATSILNHLREIIAH</sequence>